<dbReference type="GO" id="GO:0008080">
    <property type="term" value="F:N-acetyltransferase activity"/>
    <property type="evidence" value="ECO:0007669"/>
    <property type="project" value="InterPro"/>
</dbReference>
<gene>
    <name evidence="4" type="primary">rimI</name>
    <name evidence="4" type="ORF">YM304_08950</name>
</gene>
<protein>
    <submittedName>
        <fullName evidence="4">Ribosomal-protein-alanine acetyltransferase</fullName>
        <ecNumber evidence="4">2.3.1.128</ecNumber>
    </submittedName>
</protein>
<dbReference type="InterPro" id="IPR000182">
    <property type="entry name" value="GNAT_dom"/>
</dbReference>
<accession>A0A6C7E7M1</accession>
<reference evidence="4 5" key="1">
    <citation type="journal article" date="2013" name="Int. J. Syst. Evol. Microbiol.">
        <title>Ilumatobacter nonamiense sp. nov. and Ilumatobacter coccineum sp. nov., isolated from seashore sand.</title>
        <authorList>
            <person name="Matsumoto A."/>
            <person name="Kasai H."/>
            <person name="Matsuo Y."/>
            <person name="Shizuri Y."/>
            <person name="Ichikawa N."/>
            <person name="Fujita N."/>
            <person name="Omura S."/>
            <person name="Takahashi Y."/>
        </authorList>
    </citation>
    <scope>NUCLEOTIDE SEQUENCE [LARGE SCALE GENOMIC DNA]</scope>
    <source>
        <strain evidence="5">NBRC 103263 / KCTC 29153 / YM16-304</strain>
    </source>
</reference>
<evidence type="ECO:0000256" key="2">
    <source>
        <dbReference type="ARBA" id="ARBA00023315"/>
    </source>
</evidence>
<evidence type="ECO:0000256" key="1">
    <source>
        <dbReference type="ARBA" id="ARBA00022679"/>
    </source>
</evidence>
<feature type="domain" description="N-acetyltransferase" evidence="3">
    <location>
        <begin position="20"/>
        <end position="167"/>
    </location>
</feature>
<keyword evidence="2 4" id="KW-0012">Acyltransferase</keyword>
<dbReference type="CDD" id="cd04301">
    <property type="entry name" value="NAT_SF"/>
    <property type="match status" value="1"/>
</dbReference>
<dbReference type="SUPFAM" id="SSF55729">
    <property type="entry name" value="Acyl-CoA N-acyltransferases (Nat)"/>
    <property type="match status" value="1"/>
</dbReference>
<evidence type="ECO:0000313" key="5">
    <source>
        <dbReference type="Proteomes" id="UP000011863"/>
    </source>
</evidence>
<proteinExistence type="predicted"/>
<organism evidence="4 5">
    <name type="scientific">Ilumatobacter coccineus (strain NBRC 103263 / KCTC 29153 / YM16-304)</name>
    <dbReference type="NCBI Taxonomy" id="1313172"/>
    <lineage>
        <taxon>Bacteria</taxon>
        <taxon>Bacillati</taxon>
        <taxon>Actinomycetota</taxon>
        <taxon>Acidimicrobiia</taxon>
        <taxon>Acidimicrobiales</taxon>
        <taxon>Ilumatobacteraceae</taxon>
        <taxon>Ilumatobacter</taxon>
    </lineage>
</organism>
<keyword evidence="1 4" id="KW-0808">Transferase</keyword>
<keyword evidence="5" id="KW-1185">Reference proteome</keyword>
<dbReference type="NCBIfam" id="TIGR01575">
    <property type="entry name" value="rimI"/>
    <property type="match status" value="1"/>
</dbReference>
<dbReference type="AlphaFoldDB" id="A0A6C7E7M1"/>
<dbReference type="EMBL" id="AP012057">
    <property type="protein sequence ID" value="BAN01209.1"/>
    <property type="molecule type" value="Genomic_DNA"/>
</dbReference>
<dbReference type="Proteomes" id="UP000011863">
    <property type="component" value="Chromosome"/>
</dbReference>
<sequence length="184" mass="20710">MSVIERMLRRDDRPADGEGLVIEKMRKRDLKAGVFEIERSAYPKPWSAGVFQSEIEQMKAGTRHYVVARLDGRIVGHGGLWFTADEAHVTNVAVHPDARRTGVATQLMLVLADEAIRRGCNAWTLEVRVSSTGAQALYRKFGFAPAGIRQRYYENSEDAIVMWCHDIGTDEYRARLDAVREGSS</sequence>
<dbReference type="EC" id="2.3.1.128" evidence="4"/>
<dbReference type="PANTHER" id="PTHR43877">
    <property type="entry name" value="AMINOALKYLPHOSPHONATE N-ACETYLTRANSFERASE-RELATED-RELATED"/>
    <property type="match status" value="1"/>
</dbReference>
<dbReference type="KEGG" id="aym:YM304_08950"/>
<evidence type="ECO:0000259" key="3">
    <source>
        <dbReference type="PROSITE" id="PS51186"/>
    </source>
</evidence>
<name>A0A6C7E7M1_ILUCY</name>
<dbReference type="InterPro" id="IPR006464">
    <property type="entry name" value="AcTrfase_RimI/Ard1"/>
</dbReference>
<dbReference type="InterPro" id="IPR016181">
    <property type="entry name" value="Acyl_CoA_acyltransferase"/>
</dbReference>
<dbReference type="InterPro" id="IPR050832">
    <property type="entry name" value="Bact_Acetyltransf"/>
</dbReference>
<dbReference type="Pfam" id="PF00583">
    <property type="entry name" value="Acetyltransf_1"/>
    <property type="match status" value="1"/>
</dbReference>
<dbReference type="RefSeq" id="WP_015440456.1">
    <property type="nucleotide sequence ID" value="NC_020520.1"/>
</dbReference>
<evidence type="ECO:0000313" key="4">
    <source>
        <dbReference type="EMBL" id="BAN01209.1"/>
    </source>
</evidence>
<dbReference type="Gene3D" id="3.40.630.30">
    <property type="match status" value="1"/>
</dbReference>
<dbReference type="PROSITE" id="PS51186">
    <property type="entry name" value="GNAT"/>
    <property type="match status" value="1"/>
</dbReference>